<dbReference type="GO" id="GO:0022857">
    <property type="term" value="F:transmembrane transporter activity"/>
    <property type="evidence" value="ECO:0007669"/>
    <property type="project" value="InterPro"/>
</dbReference>
<dbReference type="AlphaFoldDB" id="A0A1M6D366"/>
<comment type="subcellular location">
    <subcellularLocation>
        <location evidence="1 6">Cell membrane</location>
        <topology evidence="1 6">Multi-pass membrane protein</topology>
    </subcellularLocation>
</comment>
<organism evidence="8 9">
    <name type="scientific">Vibrio aerogenes CECT 7868</name>
    <dbReference type="NCBI Taxonomy" id="1216006"/>
    <lineage>
        <taxon>Bacteria</taxon>
        <taxon>Pseudomonadati</taxon>
        <taxon>Pseudomonadota</taxon>
        <taxon>Gammaproteobacteria</taxon>
        <taxon>Vibrionales</taxon>
        <taxon>Vibrionaceae</taxon>
        <taxon>Vibrio</taxon>
    </lineage>
</organism>
<dbReference type="Pfam" id="PF00893">
    <property type="entry name" value="Multi_Drug_Res"/>
    <property type="match status" value="1"/>
</dbReference>
<dbReference type="InterPro" id="IPR045324">
    <property type="entry name" value="Small_multidrug_res"/>
</dbReference>
<sequence>MKWLILVLGILSNASASVLIKVAMSSKEKPIQLSHPLSILLNLPLISGVALYGIAFVLYAVALTYLPLSIAHPVLTSGAIAVVAISSVLIFGEHLALINIVGIGLIILGVVALTAN</sequence>
<proteinExistence type="inferred from homology"/>
<evidence type="ECO:0000256" key="2">
    <source>
        <dbReference type="ARBA" id="ARBA00022475"/>
    </source>
</evidence>
<dbReference type="PANTHER" id="PTHR30561">
    <property type="entry name" value="SMR FAMILY PROTON-DEPENDENT DRUG EFFLUX TRANSPORTER SUGE"/>
    <property type="match status" value="1"/>
</dbReference>
<evidence type="ECO:0000256" key="5">
    <source>
        <dbReference type="ARBA" id="ARBA00023136"/>
    </source>
</evidence>
<dbReference type="InterPro" id="IPR000390">
    <property type="entry name" value="Small_drug/metabolite_transptr"/>
</dbReference>
<dbReference type="STRING" id="1216006.VA7868_04123"/>
<evidence type="ECO:0000256" key="6">
    <source>
        <dbReference type="RuleBase" id="RU003942"/>
    </source>
</evidence>
<gene>
    <name evidence="8" type="ORF">VA7868_04123</name>
</gene>
<comment type="similarity">
    <text evidence="6">Belongs to the drug/metabolite transporter (DMT) superfamily. Small multidrug resistance (SMR) (TC 2.A.7.1) family.</text>
</comment>
<keyword evidence="2" id="KW-1003">Cell membrane</keyword>
<keyword evidence="5 7" id="KW-0472">Membrane</keyword>
<evidence type="ECO:0000313" key="8">
    <source>
        <dbReference type="EMBL" id="SHI67561.1"/>
    </source>
</evidence>
<evidence type="ECO:0000256" key="7">
    <source>
        <dbReference type="SAM" id="Phobius"/>
    </source>
</evidence>
<protein>
    <submittedName>
        <fullName evidence="8">Multidrug efflux protein</fullName>
    </submittedName>
</protein>
<evidence type="ECO:0000256" key="1">
    <source>
        <dbReference type="ARBA" id="ARBA00004651"/>
    </source>
</evidence>
<feature type="transmembrane region" description="Helical" evidence="7">
    <location>
        <begin position="40"/>
        <end position="62"/>
    </location>
</feature>
<feature type="transmembrane region" description="Helical" evidence="7">
    <location>
        <begin position="97"/>
        <end position="115"/>
    </location>
</feature>
<dbReference type="PANTHER" id="PTHR30561:SF9">
    <property type="entry name" value="4-AMINO-4-DEOXY-L-ARABINOSE-PHOSPHOUNDECAPRENOL FLIPPASE SUBUNIT ARNF-RELATED"/>
    <property type="match status" value="1"/>
</dbReference>
<dbReference type="Proteomes" id="UP000184608">
    <property type="component" value="Unassembled WGS sequence"/>
</dbReference>
<evidence type="ECO:0000256" key="4">
    <source>
        <dbReference type="ARBA" id="ARBA00022989"/>
    </source>
</evidence>
<dbReference type="GO" id="GO:0005886">
    <property type="term" value="C:plasma membrane"/>
    <property type="evidence" value="ECO:0007669"/>
    <property type="project" value="UniProtKB-SubCell"/>
</dbReference>
<reference evidence="8 9" key="1">
    <citation type="submission" date="2016-11" db="EMBL/GenBank/DDBJ databases">
        <authorList>
            <person name="Jaros S."/>
            <person name="Januszkiewicz K."/>
            <person name="Wedrychowicz H."/>
        </authorList>
    </citation>
    <scope>NUCLEOTIDE SEQUENCE [LARGE SCALE GENOMIC DNA]</scope>
    <source>
        <strain evidence="8 9">CECT 7868</strain>
    </source>
</reference>
<evidence type="ECO:0000256" key="3">
    <source>
        <dbReference type="ARBA" id="ARBA00022692"/>
    </source>
</evidence>
<feature type="transmembrane region" description="Helical" evidence="7">
    <location>
        <begin position="74"/>
        <end position="91"/>
    </location>
</feature>
<dbReference type="Gene3D" id="1.10.3730.20">
    <property type="match status" value="1"/>
</dbReference>
<dbReference type="SUPFAM" id="SSF103481">
    <property type="entry name" value="Multidrug resistance efflux transporter EmrE"/>
    <property type="match status" value="1"/>
</dbReference>
<keyword evidence="3 6" id="KW-0812">Transmembrane</keyword>
<name>A0A1M6D366_9VIBR</name>
<accession>A0A1M6D366</accession>
<evidence type="ECO:0000313" key="9">
    <source>
        <dbReference type="Proteomes" id="UP000184608"/>
    </source>
</evidence>
<dbReference type="OrthoDB" id="8908129at2"/>
<keyword evidence="4 7" id="KW-1133">Transmembrane helix</keyword>
<keyword evidence="9" id="KW-1185">Reference proteome</keyword>
<dbReference type="EMBL" id="FQXZ01000046">
    <property type="protein sequence ID" value="SHI67561.1"/>
    <property type="molecule type" value="Genomic_DNA"/>
</dbReference>
<dbReference type="InterPro" id="IPR037185">
    <property type="entry name" value="EmrE-like"/>
</dbReference>
<dbReference type="RefSeq" id="WP_073605726.1">
    <property type="nucleotide sequence ID" value="NZ_FQXZ01000046.1"/>
</dbReference>